<dbReference type="InterPro" id="IPR027379">
    <property type="entry name" value="CLS_N"/>
</dbReference>
<feature type="domain" description="PLD phosphodiesterase" evidence="7">
    <location>
        <begin position="402"/>
        <end position="429"/>
    </location>
</feature>
<evidence type="ECO:0000256" key="4">
    <source>
        <dbReference type="ARBA" id="ARBA00022989"/>
    </source>
</evidence>
<dbReference type="Proteomes" id="UP001574673">
    <property type="component" value="Unassembled WGS sequence"/>
</dbReference>
<keyword evidence="9" id="KW-1185">Reference proteome</keyword>
<dbReference type="RefSeq" id="WP_418890042.1">
    <property type="nucleotide sequence ID" value="NZ_JBEUWX010000001.1"/>
</dbReference>
<evidence type="ECO:0000313" key="9">
    <source>
        <dbReference type="Proteomes" id="UP001574673"/>
    </source>
</evidence>
<protein>
    <submittedName>
        <fullName evidence="8">Phospholipase D-like domain-containing protein</fullName>
    </submittedName>
</protein>
<dbReference type="Pfam" id="PF13091">
    <property type="entry name" value="PLDc_2"/>
    <property type="match status" value="2"/>
</dbReference>
<dbReference type="PROSITE" id="PS50035">
    <property type="entry name" value="PLD"/>
    <property type="match status" value="2"/>
</dbReference>
<dbReference type="Pfam" id="PF13396">
    <property type="entry name" value="PLDc_N"/>
    <property type="match status" value="1"/>
</dbReference>
<feature type="domain" description="PLD phosphodiesterase" evidence="7">
    <location>
        <begin position="207"/>
        <end position="234"/>
    </location>
</feature>
<keyword evidence="4 6" id="KW-1133">Transmembrane helix</keyword>
<dbReference type="EMBL" id="JBEUWX010000001">
    <property type="protein sequence ID" value="MFA9948870.1"/>
    <property type="molecule type" value="Genomic_DNA"/>
</dbReference>
<dbReference type="Gene3D" id="3.30.870.10">
    <property type="entry name" value="Endonuclease Chain A"/>
    <property type="match status" value="2"/>
</dbReference>
<dbReference type="InterPro" id="IPR001736">
    <property type="entry name" value="PLipase_D/transphosphatidylase"/>
</dbReference>
<proteinExistence type="predicted"/>
<dbReference type="PANTHER" id="PTHR21248">
    <property type="entry name" value="CARDIOLIPIN SYNTHASE"/>
    <property type="match status" value="1"/>
</dbReference>
<keyword evidence="3 6" id="KW-0812">Transmembrane</keyword>
<evidence type="ECO:0000313" key="8">
    <source>
        <dbReference type="EMBL" id="MFA9948870.1"/>
    </source>
</evidence>
<dbReference type="InterPro" id="IPR025202">
    <property type="entry name" value="PLD-like_dom"/>
</dbReference>
<feature type="transmembrane region" description="Helical" evidence="6">
    <location>
        <begin position="41"/>
        <end position="62"/>
    </location>
</feature>
<evidence type="ECO:0000259" key="7">
    <source>
        <dbReference type="PROSITE" id="PS50035"/>
    </source>
</evidence>
<comment type="caution">
    <text evidence="8">The sequence shown here is derived from an EMBL/GenBank/DDBJ whole genome shotgun (WGS) entry which is preliminary data.</text>
</comment>
<evidence type="ECO:0000256" key="3">
    <source>
        <dbReference type="ARBA" id="ARBA00022692"/>
    </source>
</evidence>
<feature type="transmembrane region" description="Helical" evidence="6">
    <location>
        <begin position="12"/>
        <end position="29"/>
    </location>
</feature>
<evidence type="ECO:0000256" key="5">
    <source>
        <dbReference type="ARBA" id="ARBA00023136"/>
    </source>
</evidence>
<name>A0ABV4UCR3_9RHOO</name>
<keyword evidence="5 6" id="KW-0472">Membrane</keyword>
<keyword evidence="2" id="KW-1003">Cell membrane</keyword>
<dbReference type="SMART" id="SM00155">
    <property type="entry name" value="PLDc"/>
    <property type="match status" value="2"/>
</dbReference>
<accession>A0ABV4UCR3</accession>
<evidence type="ECO:0000256" key="1">
    <source>
        <dbReference type="ARBA" id="ARBA00004651"/>
    </source>
</evidence>
<reference evidence="9" key="1">
    <citation type="submission" date="2024-06" db="EMBL/GenBank/DDBJ databases">
        <title>Radixoralia hellwigii gen. nov., sp nov., isolated from a root canal in the human oral cavity.</title>
        <authorList>
            <person name="Bartsch S."/>
            <person name="Wittmer A."/>
            <person name="Schulz A.-K."/>
            <person name="Neumann-Schaal M."/>
            <person name="Wolf J."/>
            <person name="Gronow S."/>
            <person name="Tennert C."/>
            <person name="Haecker G."/>
            <person name="Cieplik F."/>
            <person name="Al-Ahmad A."/>
        </authorList>
    </citation>
    <scope>NUCLEOTIDE SEQUENCE [LARGE SCALE GENOMIC DNA]</scope>
    <source>
        <strain evidence="9">Wk13</strain>
    </source>
</reference>
<dbReference type="PANTHER" id="PTHR21248:SF22">
    <property type="entry name" value="PHOSPHOLIPASE D"/>
    <property type="match status" value="1"/>
</dbReference>
<evidence type="ECO:0000256" key="6">
    <source>
        <dbReference type="SAM" id="Phobius"/>
    </source>
</evidence>
<evidence type="ECO:0000256" key="2">
    <source>
        <dbReference type="ARBA" id="ARBA00022475"/>
    </source>
</evidence>
<gene>
    <name evidence="8" type="ORF">ABCS64_00765</name>
</gene>
<sequence>MIADLIARHWELLDALAAVIGLIVYVAASQALHQRRHPSAAIAWVMAIVLLPFLALPLYLVFGTRKIAPRRPRSVPIGDVPSPARQTTAAQAQRLAQAMGLPPPAAYTHLTIHADGAQALDALRRLIDGATQTLEVCTFLFGRDALGDEIGERLKAKARAGVRVRLLVDGVGVYMGGGLPDLRSLHAAGVEARVFVSLFRSSLRGRTNLRNHRKSVIADGRHFWCGGRNLAAEYFVGGYGVLGQQVYRQLHRRAPPPWLDLSFDLEGDLARQAQEVFMQDWAFAGESAPTEEYAPAQANAVQGPPPTLPGLAQMVVSGPDLADDTIHTLLISSCFTARRRILAITPYFVPDPALLNAMTLAARRGVAVDLVMPVRSNHRIADFVRHRALRELAAAGGRVWLHPQMVHAKALVFDDEMALAGSANLDGRSLFINYEMMIGFYDGMAVRGFSAWIEARRKEADAYVVQRPHVVRNVAEGLLLWLAFQL</sequence>
<dbReference type="SUPFAM" id="SSF56024">
    <property type="entry name" value="Phospholipase D/nuclease"/>
    <property type="match status" value="2"/>
</dbReference>
<organism evidence="8 9">
    <name type="scientific">Dentiradicibacter hellwigii</name>
    <dbReference type="NCBI Taxonomy" id="3149053"/>
    <lineage>
        <taxon>Bacteria</taxon>
        <taxon>Pseudomonadati</taxon>
        <taxon>Pseudomonadota</taxon>
        <taxon>Betaproteobacteria</taxon>
        <taxon>Rhodocyclales</taxon>
        <taxon>Rhodocyclaceae</taxon>
        <taxon>Dentiradicibacter</taxon>
    </lineage>
</organism>
<comment type="subcellular location">
    <subcellularLocation>
        <location evidence="1">Cell membrane</location>
        <topology evidence="1">Multi-pass membrane protein</topology>
    </subcellularLocation>
</comment>